<keyword evidence="3" id="KW-0966">Cell projection</keyword>
<dbReference type="PANTHER" id="PTHR30288:SF0">
    <property type="entry name" value="FLAGELLAR HOOK-ASSOCIATED PROTEIN 2"/>
    <property type="match status" value="1"/>
</dbReference>
<dbReference type="Pfam" id="PF07195">
    <property type="entry name" value="FliD_C"/>
    <property type="match status" value="1"/>
</dbReference>
<keyword evidence="1" id="KW-0175">Coiled coil</keyword>
<evidence type="ECO:0000313" key="3">
    <source>
        <dbReference type="EMBL" id="EFK96619.1"/>
    </source>
</evidence>
<dbReference type="GO" id="GO:0007155">
    <property type="term" value="P:cell adhesion"/>
    <property type="evidence" value="ECO:0007669"/>
    <property type="project" value="InterPro"/>
</dbReference>
<keyword evidence="3" id="KW-0282">Flagellum</keyword>
<feature type="domain" description="Flagellar hook-associated protein 2 C-terminal" evidence="2">
    <location>
        <begin position="204"/>
        <end position="278"/>
    </location>
</feature>
<keyword evidence="3" id="KW-0969">Cilium</keyword>
<dbReference type="AlphaFoldDB" id="D9PII2"/>
<accession>D9PII2</accession>
<sequence length="297" mass="30843">ADQALNNNIDDFAALFATTGRSSDSLVSYSKAGSDTKVGSYAVNITQLATQSSYVSTIGNGTFNIDNTNNTFKLKVDGTESGLITLSTSSNLSGAALAQEMQTQINKDSVLQTAGRSVTVSFDAASGDMAIKSSRFGSESAIAVTQISPASNTLGLTIKSGAAGLDVAGTIGGFSAKGLGTQLTGTGDAEGLVINVAGGLTGDRGTVGYTKGYAEQLNTLIGGFLSSDGVLTRQMNDFTQRIESIGESRVKLNERMESLEERLRSQFLAMDLMVGKMRSTGDFLTGQLATLPFTSNK</sequence>
<feature type="coiled-coil region" evidence="1">
    <location>
        <begin position="242"/>
        <end position="269"/>
    </location>
</feature>
<comment type="caution">
    <text evidence="3">The sequence shown here is derived from an EMBL/GenBank/DDBJ whole genome shotgun (WGS) entry which is preliminary data.</text>
</comment>
<proteinExistence type="predicted"/>
<reference evidence="3" key="2">
    <citation type="journal article" date="2011" name="Microb. Ecol.">
        <title>Taxonomic and Functional Metagenomic Profiling of the Microbial Community in the Anoxic Sediment of a Sub-saline Shallow Lake (Laguna de Carrizo, Central Spain).</title>
        <authorList>
            <person name="Ferrer M."/>
            <person name="Guazzaroni M.E."/>
            <person name="Richter M."/>
            <person name="Garcia-Salamanca A."/>
            <person name="Yarza P."/>
            <person name="Suarez-Suarez A."/>
            <person name="Solano J."/>
            <person name="Alcaide M."/>
            <person name="van Dillewijn P."/>
            <person name="Molina-Henares M.A."/>
            <person name="Lopez-Cortes N."/>
            <person name="Al-Ramahi Y."/>
            <person name="Guerrero C."/>
            <person name="Acosta A."/>
            <person name="de Eugenio L.I."/>
            <person name="Martinez V."/>
            <person name="Marques S."/>
            <person name="Rojo F."/>
            <person name="Santero E."/>
            <person name="Genilloud O."/>
            <person name="Perez-Perez J."/>
            <person name="Rossello-Mora R."/>
            <person name="Ramos J.L."/>
        </authorList>
    </citation>
    <scope>NUCLEOTIDE SEQUENCE</scope>
</reference>
<protein>
    <submittedName>
        <fullName evidence="3">Flagellar hook-associated protein 2</fullName>
    </submittedName>
</protein>
<dbReference type="InterPro" id="IPR010809">
    <property type="entry name" value="FliD_C"/>
</dbReference>
<feature type="non-terminal residue" evidence="3">
    <location>
        <position position="1"/>
    </location>
</feature>
<name>D9PII2_9ZZZZ</name>
<dbReference type="EMBL" id="ADZX01000433">
    <property type="protein sequence ID" value="EFK96619.1"/>
    <property type="molecule type" value="Genomic_DNA"/>
</dbReference>
<reference evidence="3" key="1">
    <citation type="submission" date="2010-07" db="EMBL/GenBank/DDBJ databases">
        <authorList>
            <consortium name="CONSOLIDER consortium CSD2007-00005"/>
            <person name="Guazzaroni M.-E."/>
            <person name="Richter M."/>
            <person name="Garcia-Salamanca A."/>
            <person name="Yarza P."/>
            <person name="Ferrer M."/>
        </authorList>
    </citation>
    <scope>NUCLEOTIDE SEQUENCE</scope>
</reference>
<organism evidence="3">
    <name type="scientific">sediment metagenome</name>
    <dbReference type="NCBI Taxonomy" id="749907"/>
    <lineage>
        <taxon>unclassified sequences</taxon>
        <taxon>metagenomes</taxon>
        <taxon>ecological metagenomes</taxon>
    </lineage>
</organism>
<evidence type="ECO:0000259" key="2">
    <source>
        <dbReference type="Pfam" id="PF07195"/>
    </source>
</evidence>
<dbReference type="GO" id="GO:0009421">
    <property type="term" value="C:bacterial-type flagellum filament cap"/>
    <property type="evidence" value="ECO:0007669"/>
    <property type="project" value="InterPro"/>
</dbReference>
<dbReference type="InterPro" id="IPR040026">
    <property type="entry name" value="FliD"/>
</dbReference>
<gene>
    <name evidence="3" type="ORF">LDC_1340</name>
</gene>
<dbReference type="PANTHER" id="PTHR30288">
    <property type="entry name" value="FLAGELLAR CAP/ASSEMBLY PROTEIN FLID"/>
    <property type="match status" value="1"/>
</dbReference>
<evidence type="ECO:0000256" key="1">
    <source>
        <dbReference type="SAM" id="Coils"/>
    </source>
</evidence>
<dbReference type="GO" id="GO:0071973">
    <property type="term" value="P:bacterial-type flagellum-dependent cell motility"/>
    <property type="evidence" value="ECO:0007669"/>
    <property type="project" value="TreeGrafter"/>
</dbReference>